<proteinExistence type="predicted"/>
<accession>A0ABW9RKV1</accession>
<dbReference type="EMBL" id="SMLW01000445">
    <property type="protein sequence ID" value="MTI24712.1"/>
    <property type="molecule type" value="Genomic_DNA"/>
</dbReference>
<dbReference type="RefSeq" id="WP_155170752.1">
    <property type="nucleotide sequence ID" value="NZ_BAAAFL010000068.1"/>
</dbReference>
<evidence type="ECO:0008006" key="3">
    <source>
        <dbReference type="Google" id="ProtNLM"/>
    </source>
</evidence>
<name>A0ABW9RKV1_9BACT</name>
<keyword evidence="2" id="KW-1185">Reference proteome</keyword>
<dbReference type="Proteomes" id="UP000798808">
    <property type="component" value="Unassembled WGS sequence"/>
</dbReference>
<organism evidence="1 2">
    <name type="scientific">Fulvivirga kasyanovii</name>
    <dbReference type="NCBI Taxonomy" id="396812"/>
    <lineage>
        <taxon>Bacteria</taxon>
        <taxon>Pseudomonadati</taxon>
        <taxon>Bacteroidota</taxon>
        <taxon>Cytophagia</taxon>
        <taxon>Cytophagales</taxon>
        <taxon>Fulvivirgaceae</taxon>
        <taxon>Fulvivirga</taxon>
    </lineage>
</organism>
<gene>
    <name evidence="1" type="ORF">E1163_07125</name>
</gene>
<comment type="caution">
    <text evidence="1">The sequence shown here is derived from an EMBL/GenBank/DDBJ whole genome shotgun (WGS) entry which is preliminary data.</text>
</comment>
<evidence type="ECO:0000313" key="2">
    <source>
        <dbReference type="Proteomes" id="UP000798808"/>
    </source>
</evidence>
<evidence type="ECO:0000313" key="1">
    <source>
        <dbReference type="EMBL" id="MTI24712.1"/>
    </source>
</evidence>
<protein>
    <recommendedName>
        <fullName evidence="3">DUF3077 domain-containing protein</fullName>
    </recommendedName>
</protein>
<reference evidence="1 2" key="1">
    <citation type="submission" date="2019-02" db="EMBL/GenBank/DDBJ databases">
        <authorList>
            <person name="Goldberg S.R."/>
            <person name="Haltli B.A."/>
            <person name="Correa H."/>
            <person name="Russell K.G."/>
        </authorList>
    </citation>
    <scope>NUCLEOTIDE SEQUENCE [LARGE SCALE GENOMIC DNA]</scope>
    <source>
        <strain evidence="1 2">JCM 16186</strain>
    </source>
</reference>
<sequence length="92" mass="10545">MSTQNGPNVCFNDKHSNEIYDPSICGSKIPTPSEAEFLASIKFQGIDELIDSLKMVHDFALYHTDLPVDTTEKMALFNLKILWESLEELRRR</sequence>